<dbReference type="EMBL" id="BOQN01000048">
    <property type="protein sequence ID" value="GIM91456.1"/>
    <property type="molecule type" value="Genomic_DNA"/>
</dbReference>
<feature type="chain" id="PRO_5037228633" description="BMP family ABC transporter substrate-binding protein" evidence="2">
    <location>
        <begin position="29"/>
        <end position="220"/>
    </location>
</feature>
<dbReference type="Gene3D" id="3.40.50.2300">
    <property type="match status" value="1"/>
</dbReference>
<sequence>MRTLIKAAVALAAAATLTTGCASQKGWAAPQPTPTPVGTLGPGFVDPSASPSPEATITPSPGSWDEVHPPKGYRVVLLTSGDDAPTRALVGAVQEWAEAEDAELRTVTAPAHDPIPSITKALGMNADLIVSAGNDLIDPLAIVTANHLSQQFLVVGAEVAEPTANVTAVDWSGASFRGEGLGMSSTYDAASFTAERCADAIRAGAAAVLNKLTGIVIWVR</sequence>
<evidence type="ECO:0008006" key="5">
    <source>
        <dbReference type="Google" id="ProtNLM"/>
    </source>
</evidence>
<dbReference type="Proteomes" id="UP000677082">
    <property type="component" value="Unassembled WGS sequence"/>
</dbReference>
<organism evidence="3 4">
    <name type="scientific">Paractinoplanes toevensis</name>
    <dbReference type="NCBI Taxonomy" id="571911"/>
    <lineage>
        <taxon>Bacteria</taxon>
        <taxon>Bacillati</taxon>
        <taxon>Actinomycetota</taxon>
        <taxon>Actinomycetes</taxon>
        <taxon>Micromonosporales</taxon>
        <taxon>Micromonosporaceae</taxon>
        <taxon>Paractinoplanes</taxon>
    </lineage>
</organism>
<keyword evidence="4" id="KW-1185">Reference proteome</keyword>
<dbReference type="PROSITE" id="PS51257">
    <property type="entry name" value="PROKAR_LIPOPROTEIN"/>
    <property type="match status" value="1"/>
</dbReference>
<comment type="caution">
    <text evidence="3">The sequence shown here is derived from an EMBL/GenBank/DDBJ whole genome shotgun (WGS) entry which is preliminary data.</text>
</comment>
<evidence type="ECO:0000256" key="1">
    <source>
        <dbReference type="SAM" id="MobiDB-lite"/>
    </source>
</evidence>
<name>A0A919TB09_9ACTN</name>
<feature type="signal peptide" evidence="2">
    <location>
        <begin position="1"/>
        <end position="28"/>
    </location>
</feature>
<evidence type="ECO:0000313" key="3">
    <source>
        <dbReference type="EMBL" id="GIM91456.1"/>
    </source>
</evidence>
<dbReference type="AlphaFoldDB" id="A0A919TB09"/>
<evidence type="ECO:0000313" key="4">
    <source>
        <dbReference type="Proteomes" id="UP000677082"/>
    </source>
</evidence>
<accession>A0A919TB09</accession>
<evidence type="ECO:0000256" key="2">
    <source>
        <dbReference type="SAM" id="SignalP"/>
    </source>
</evidence>
<feature type="compositionally biased region" description="Polar residues" evidence="1">
    <location>
        <begin position="49"/>
        <end position="61"/>
    </location>
</feature>
<dbReference type="RefSeq" id="WP_213007360.1">
    <property type="nucleotide sequence ID" value="NZ_BOQN01000048.1"/>
</dbReference>
<proteinExistence type="predicted"/>
<feature type="region of interest" description="Disordered" evidence="1">
    <location>
        <begin position="22"/>
        <end position="64"/>
    </location>
</feature>
<gene>
    <name evidence="3" type="ORF">Ato02nite_032490</name>
</gene>
<reference evidence="3 4" key="1">
    <citation type="submission" date="2021-03" db="EMBL/GenBank/DDBJ databases">
        <title>Whole genome shotgun sequence of Actinoplanes toevensis NBRC 105298.</title>
        <authorList>
            <person name="Komaki H."/>
            <person name="Tamura T."/>
        </authorList>
    </citation>
    <scope>NUCLEOTIDE SEQUENCE [LARGE SCALE GENOMIC DNA]</scope>
    <source>
        <strain evidence="3 4">NBRC 105298</strain>
    </source>
</reference>
<keyword evidence="2" id="KW-0732">Signal</keyword>
<protein>
    <recommendedName>
        <fullName evidence="5">BMP family ABC transporter substrate-binding protein</fullName>
    </recommendedName>
</protein>